<organism evidence="3 4">
    <name type="scientific">Phaeomoniella chlamydospora</name>
    <name type="common">Phaeoacremonium chlamydosporum</name>
    <dbReference type="NCBI Taxonomy" id="158046"/>
    <lineage>
        <taxon>Eukaryota</taxon>
        <taxon>Fungi</taxon>
        <taxon>Dikarya</taxon>
        <taxon>Ascomycota</taxon>
        <taxon>Pezizomycotina</taxon>
        <taxon>Eurotiomycetes</taxon>
        <taxon>Chaetothyriomycetidae</taxon>
        <taxon>Phaeomoniellales</taxon>
        <taxon>Phaeomoniellaceae</taxon>
        <taxon>Phaeomoniella</taxon>
    </lineage>
</organism>
<feature type="coiled-coil region" evidence="1">
    <location>
        <begin position="31"/>
        <end position="58"/>
    </location>
</feature>
<evidence type="ECO:0000313" key="3">
    <source>
        <dbReference type="EMBL" id="KKY21987.1"/>
    </source>
</evidence>
<dbReference type="EMBL" id="LCWF01000080">
    <property type="protein sequence ID" value="KKY21987.1"/>
    <property type="molecule type" value="Genomic_DNA"/>
</dbReference>
<feature type="transmembrane region" description="Helical" evidence="2">
    <location>
        <begin position="15"/>
        <end position="34"/>
    </location>
</feature>
<name>A0A0G2EGJ9_PHACM</name>
<gene>
    <name evidence="3" type="ORF">UCRPC4_g03403</name>
</gene>
<protein>
    <submittedName>
        <fullName evidence="3">Uncharacterized protein</fullName>
    </submittedName>
</protein>
<comment type="caution">
    <text evidence="3">The sequence shown here is derived from an EMBL/GenBank/DDBJ whole genome shotgun (WGS) entry which is preliminary data.</text>
</comment>
<keyword evidence="4" id="KW-1185">Reference proteome</keyword>
<evidence type="ECO:0000256" key="2">
    <source>
        <dbReference type="SAM" id="Phobius"/>
    </source>
</evidence>
<dbReference type="Proteomes" id="UP000053317">
    <property type="component" value="Unassembled WGS sequence"/>
</dbReference>
<keyword evidence="2" id="KW-1133">Transmembrane helix</keyword>
<keyword evidence="2" id="KW-0472">Membrane</keyword>
<evidence type="ECO:0000256" key="1">
    <source>
        <dbReference type="SAM" id="Coils"/>
    </source>
</evidence>
<reference evidence="3 4" key="1">
    <citation type="submission" date="2015-05" db="EMBL/GenBank/DDBJ databases">
        <title>Distinctive expansion of gene families associated with plant cell wall degradation and secondary metabolism in the genomes of grapevine trunk pathogens.</title>
        <authorList>
            <person name="Lawrence D.P."/>
            <person name="Travadon R."/>
            <person name="Rolshausen P.E."/>
            <person name="Baumgartner K."/>
        </authorList>
    </citation>
    <scope>NUCLEOTIDE SEQUENCE [LARGE SCALE GENOMIC DNA]</scope>
    <source>
        <strain evidence="3">UCRPC4</strain>
    </source>
</reference>
<evidence type="ECO:0000313" key="4">
    <source>
        <dbReference type="Proteomes" id="UP000053317"/>
    </source>
</evidence>
<reference evidence="3 4" key="2">
    <citation type="submission" date="2015-05" db="EMBL/GenBank/DDBJ databases">
        <authorList>
            <person name="Morales-Cruz A."/>
            <person name="Amrine K.C."/>
            <person name="Cantu D."/>
        </authorList>
    </citation>
    <scope>NUCLEOTIDE SEQUENCE [LARGE SCALE GENOMIC DNA]</scope>
    <source>
        <strain evidence="3">UCRPC4</strain>
    </source>
</reference>
<keyword evidence="1" id="KW-0175">Coiled coil</keyword>
<proteinExistence type="predicted"/>
<keyword evidence="2" id="KW-0812">Transmembrane</keyword>
<accession>A0A0G2EGJ9</accession>
<dbReference type="AlphaFoldDB" id="A0A0G2EGJ9"/>
<sequence>MSAVANPVFFLRTPAARATTAIIGTVVGGVALALHNEMGRLQSNYDKAERRRMAISSELDKWSAMEELEKQKARADFAAA</sequence>